<evidence type="ECO:0000259" key="1">
    <source>
        <dbReference type="Pfam" id="PF21747"/>
    </source>
</evidence>
<sequence>MQRRTEKTQGDRSMKEELIALESSIDEAVKNRKMKQKENQQKIDDYYQLLINILNEINEIDSRDRQLHYEKKPLNFNDRIEYIESHKYQYMGYEQLKTMMKEVLKLKVVHDLKKKK</sequence>
<name>A0A4R6C773_9STAP</name>
<dbReference type="Pfam" id="PF21747">
    <property type="entry name" value="YpoC"/>
    <property type="match status" value="1"/>
</dbReference>
<gene>
    <name evidence="2" type="ORF">ETI04_02025</name>
</gene>
<proteinExistence type="predicted"/>
<reference evidence="2 3" key="1">
    <citation type="submission" date="2019-01" db="EMBL/GenBank/DDBJ databases">
        <title>Draft genome sequences of Macrococcus caseolyticus, Macrococcus canis, Macrococcus bohemicus and Macrococcus goetzii.</title>
        <authorList>
            <person name="Mazhar S."/>
            <person name="Altermann E."/>
            <person name="Hill C."/>
            <person name="Mcauliffe O."/>
        </authorList>
    </citation>
    <scope>NUCLEOTIDE SEQUENCE [LARGE SCALE GENOMIC DNA]</scope>
    <source>
        <strain evidence="2 3">DPC7162</strain>
    </source>
</reference>
<organism evidence="2 3">
    <name type="scientific">Macrococcoides canis</name>
    <dbReference type="NCBI Taxonomy" id="1855823"/>
    <lineage>
        <taxon>Bacteria</taxon>
        <taxon>Bacillati</taxon>
        <taxon>Bacillota</taxon>
        <taxon>Bacilli</taxon>
        <taxon>Bacillales</taxon>
        <taxon>Staphylococcaceae</taxon>
        <taxon>Macrococcoides</taxon>
    </lineage>
</organism>
<feature type="domain" description="YpoC-like" evidence="1">
    <location>
        <begin position="16"/>
        <end position="115"/>
    </location>
</feature>
<dbReference type="EMBL" id="SDQG01000001">
    <property type="protein sequence ID" value="TDM18290.1"/>
    <property type="molecule type" value="Genomic_DNA"/>
</dbReference>
<dbReference type="Proteomes" id="UP000294865">
    <property type="component" value="Unassembled WGS sequence"/>
</dbReference>
<evidence type="ECO:0000313" key="3">
    <source>
        <dbReference type="Proteomes" id="UP000294865"/>
    </source>
</evidence>
<evidence type="ECO:0000313" key="2">
    <source>
        <dbReference type="EMBL" id="TDM18290.1"/>
    </source>
</evidence>
<dbReference type="AlphaFoldDB" id="A0A4R6C773"/>
<dbReference type="InterPro" id="IPR048427">
    <property type="entry name" value="YpoC"/>
</dbReference>
<protein>
    <recommendedName>
        <fullName evidence="1">YpoC-like domain-containing protein</fullName>
    </recommendedName>
</protein>
<comment type="caution">
    <text evidence="2">The sequence shown here is derived from an EMBL/GenBank/DDBJ whole genome shotgun (WGS) entry which is preliminary data.</text>
</comment>
<accession>A0A4R6C773</accession>